<protein>
    <submittedName>
        <fullName evidence="1">Uncharacterized protein</fullName>
    </submittedName>
</protein>
<sequence>MVWLCSVIVPTSLAKFKGTKPTDNSKKHSTLMIPDV</sequence>
<dbReference type="EMBL" id="GBRH01175120">
    <property type="protein sequence ID" value="JAE22776.1"/>
    <property type="molecule type" value="Transcribed_RNA"/>
</dbReference>
<organism evidence="1">
    <name type="scientific">Arundo donax</name>
    <name type="common">Giant reed</name>
    <name type="synonym">Donax arundinaceus</name>
    <dbReference type="NCBI Taxonomy" id="35708"/>
    <lineage>
        <taxon>Eukaryota</taxon>
        <taxon>Viridiplantae</taxon>
        <taxon>Streptophyta</taxon>
        <taxon>Embryophyta</taxon>
        <taxon>Tracheophyta</taxon>
        <taxon>Spermatophyta</taxon>
        <taxon>Magnoliopsida</taxon>
        <taxon>Liliopsida</taxon>
        <taxon>Poales</taxon>
        <taxon>Poaceae</taxon>
        <taxon>PACMAD clade</taxon>
        <taxon>Arundinoideae</taxon>
        <taxon>Arundineae</taxon>
        <taxon>Arundo</taxon>
    </lineage>
</organism>
<reference evidence="1" key="1">
    <citation type="submission" date="2014-09" db="EMBL/GenBank/DDBJ databases">
        <authorList>
            <person name="Magalhaes I.L.F."/>
            <person name="Oliveira U."/>
            <person name="Santos F.R."/>
            <person name="Vidigal T.H.D.A."/>
            <person name="Brescovit A.D."/>
            <person name="Santos A.J."/>
        </authorList>
    </citation>
    <scope>NUCLEOTIDE SEQUENCE</scope>
    <source>
        <tissue evidence="1">Shoot tissue taken approximately 20 cm above the soil surface</tissue>
    </source>
</reference>
<reference evidence="1" key="2">
    <citation type="journal article" date="2015" name="Data Brief">
        <title>Shoot transcriptome of the giant reed, Arundo donax.</title>
        <authorList>
            <person name="Barrero R.A."/>
            <person name="Guerrero F.D."/>
            <person name="Moolhuijzen P."/>
            <person name="Goolsby J.A."/>
            <person name="Tidwell J."/>
            <person name="Bellgard S.E."/>
            <person name="Bellgard M.I."/>
        </authorList>
    </citation>
    <scope>NUCLEOTIDE SEQUENCE</scope>
    <source>
        <tissue evidence="1">Shoot tissue taken approximately 20 cm above the soil surface</tissue>
    </source>
</reference>
<dbReference type="AlphaFoldDB" id="A0A0A9GJQ6"/>
<accession>A0A0A9GJQ6</accession>
<name>A0A0A9GJQ6_ARUDO</name>
<proteinExistence type="predicted"/>
<evidence type="ECO:0000313" key="1">
    <source>
        <dbReference type="EMBL" id="JAE22776.1"/>
    </source>
</evidence>